<dbReference type="Pfam" id="PF04773">
    <property type="entry name" value="FecR"/>
    <property type="match status" value="1"/>
</dbReference>
<sequence>MKKTCLLVFFALLIIPAFTLDAVVVSVLGKAEVQTSKGWQPMMTGAKLTAGTLVSTGFKSQAVLSIGKSTVTVQPLSRLTIEQLTERADSDVSKIYLDAGSIKADIKAAENKRVGFTVKSPVATASVRGTSGTIDSFGTLESTSGVWMVAPASENDGTVVQGVAVAKGSIITVGSDGRVTPPQQANAQAATGANPVSVSPSVAEASASVTASPAAAAQSAAGTAGDARVRVPITVGWED</sequence>
<name>S3K3Z4_TREMA</name>
<dbReference type="RefSeq" id="WP_016526255.1">
    <property type="nucleotide sequence ID" value="NZ_KE332518.1"/>
</dbReference>
<dbReference type="PANTHER" id="PTHR38731:SF1">
    <property type="entry name" value="FECR PROTEIN DOMAIN-CONTAINING PROTEIN"/>
    <property type="match status" value="1"/>
</dbReference>
<keyword evidence="3" id="KW-1185">Reference proteome</keyword>
<dbReference type="HOGENOM" id="CLU_092443_1_0_12"/>
<accession>S3K3Z4</accession>
<proteinExistence type="predicted"/>
<dbReference type="PATRIC" id="fig|1125699.3.peg.2019"/>
<comment type="caution">
    <text evidence="2">The sequence shown here is derived from an EMBL/GenBank/DDBJ whole genome shotgun (WGS) entry which is preliminary data.</text>
</comment>
<reference evidence="2 3" key="1">
    <citation type="submission" date="2013-04" db="EMBL/GenBank/DDBJ databases">
        <title>The Genome Sequence of Treponema maltophilum ATCC 51939.</title>
        <authorList>
            <consortium name="The Broad Institute Genomics Platform"/>
            <person name="Earl A."/>
            <person name="Ward D."/>
            <person name="Feldgarden M."/>
            <person name="Gevers D."/>
            <person name="Leonetti C."/>
            <person name="Blanton J.M."/>
            <person name="Dewhirst F.E."/>
            <person name="Izard J."/>
            <person name="Walker B."/>
            <person name="Young S."/>
            <person name="Zeng Q."/>
            <person name="Gargeya S."/>
            <person name="Fitzgerald M."/>
            <person name="Haas B."/>
            <person name="Abouelleil A."/>
            <person name="Allen A.W."/>
            <person name="Alvarado L."/>
            <person name="Arachchi H.M."/>
            <person name="Berlin A.M."/>
            <person name="Chapman S.B."/>
            <person name="Gainer-Dewar J."/>
            <person name="Goldberg J."/>
            <person name="Griggs A."/>
            <person name="Gujja S."/>
            <person name="Hansen M."/>
            <person name="Howarth C."/>
            <person name="Imamovic A."/>
            <person name="Ireland A."/>
            <person name="Larimer J."/>
            <person name="McCowan C."/>
            <person name="Murphy C."/>
            <person name="Pearson M."/>
            <person name="Poon T.W."/>
            <person name="Priest M."/>
            <person name="Roberts A."/>
            <person name="Saif S."/>
            <person name="Shea T."/>
            <person name="Sisk P."/>
            <person name="Sykes S."/>
            <person name="Wortman J."/>
            <person name="Nusbaum C."/>
            <person name="Birren B."/>
        </authorList>
    </citation>
    <scope>NUCLEOTIDE SEQUENCE [LARGE SCALE GENOMIC DNA]</scope>
    <source>
        <strain evidence="2 3">ATCC 51939</strain>
    </source>
</reference>
<protein>
    <recommendedName>
        <fullName evidence="1">FecR protein domain-containing protein</fullName>
    </recommendedName>
</protein>
<evidence type="ECO:0000313" key="2">
    <source>
        <dbReference type="EMBL" id="EPF31646.1"/>
    </source>
</evidence>
<dbReference type="PANTHER" id="PTHR38731">
    <property type="entry name" value="LIPL45-RELATED LIPOPROTEIN-RELATED"/>
    <property type="match status" value="1"/>
</dbReference>
<feature type="domain" description="FecR protein" evidence="1">
    <location>
        <begin position="54"/>
        <end position="134"/>
    </location>
</feature>
<gene>
    <name evidence="2" type="ORF">HMPREF9194_01997</name>
</gene>
<dbReference type="Proteomes" id="UP000014541">
    <property type="component" value="Unassembled WGS sequence"/>
</dbReference>
<dbReference type="EMBL" id="ATFF01000006">
    <property type="protein sequence ID" value="EPF31646.1"/>
    <property type="molecule type" value="Genomic_DNA"/>
</dbReference>
<evidence type="ECO:0000313" key="3">
    <source>
        <dbReference type="Proteomes" id="UP000014541"/>
    </source>
</evidence>
<evidence type="ECO:0000259" key="1">
    <source>
        <dbReference type="Pfam" id="PF04773"/>
    </source>
</evidence>
<dbReference type="eggNOG" id="COG4254">
    <property type="taxonomic scope" value="Bacteria"/>
</dbReference>
<dbReference type="OrthoDB" id="368636at2"/>
<dbReference type="STRING" id="1125699.HMPREF9194_01997"/>
<organism evidence="2 3">
    <name type="scientific">Treponema maltophilum ATCC 51939</name>
    <dbReference type="NCBI Taxonomy" id="1125699"/>
    <lineage>
        <taxon>Bacteria</taxon>
        <taxon>Pseudomonadati</taxon>
        <taxon>Spirochaetota</taxon>
        <taxon>Spirochaetia</taxon>
        <taxon>Spirochaetales</taxon>
        <taxon>Treponemataceae</taxon>
        <taxon>Treponema</taxon>
    </lineage>
</organism>
<dbReference type="AlphaFoldDB" id="S3K3Z4"/>
<dbReference type="InterPro" id="IPR006860">
    <property type="entry name" value="FecR"/>
</dbReference>